<accession>A0A7S2WUW8</accession>
<organism evidence="6">
    <name type="scientific">Rhizochromulina marina</name>
    <dbReference type="NCBI Taxonomy" id="1034831"/>
    <lineage>
        <taxon>Eukaryota</taxon>
        <taxon>Sar</taxon>
        <taxon>Stramenopiles</taxon>
        <taxon>Ochrophyta</taxon>
        <taxon>Dictyochophyceae</taxon>
        <taxon>Rhizochromulinales</taxon>
        <taxon>Rhizochromulina</taxon>
    </lineage>
</organism>
<dbReference type="InterPro" id="IPR016181">
    <property type="entry name" value="Acyl_CoA_acyltransferase"/>
</dbReference>
<keyword evidence="2" id="KW-0808">Transferase</keyword>
<evidence type="ECO:0000313" key="6">
    <source>
        <dbReference type="EMBL" id="CAD9708983.1"/>
    </source>
</evidence>
<protein>
    <recommendedName>
        <fullName evidence="5">N-acetyltransferase domain-containing protein</fullName>
    </recommendedName>
</protein>
<dbReference type="SUPFAM" id="SSF55729">
    <property type="entry name" value="Acyl-CoA N-acyltransferases (Nat)"/>
    <property type="match status" value="1"/>
</dbReference>
<dbReference type="GO" id="GO:0008080">
    <property type="term" value="F:N-acetyltransferase activity"/>
    <property type="evidence" value="ECO:0007669"/>
    <property type="project" value="InterPro"/>
</dbReference>
<evidence type="ECO:0000256" key="2">
    <source>
        <dbReference type="ARBA" id="ARBA00022679"/>
    </source>
</evidence>
<dbReference type="Pfam" id="PF16093">
    <property type="entry name" value="PAC4"/>
    <property type="match status" value="1"/>
</dbReference>
<dbReference type="Gene3D" id="3.40.630.30">
    <property type="match status" value="1"/>
</dbReference>
<sequence length="371" mass="40199">MRTNEAVVLVGNKTVLVPYERKHVPRYHEWMKDPVLQETTASEPLSLDEEYAMQESWRQDPDKLTFLVMDPDAPGAVDGAVEGMVGDVNLFLNDPDDRSVAEVEVMIAEQACRRKGMAAEAVRLILWYGASEIGIRRFYCKIGEDNTASRALFAKLGFDQCGYAACFREVELEWHVGTDYLSERPAELRRVIRRDSAFTGGLPAGSAPVPGPGTGVSPPPPPAGAADAAVPMEPVRTVLPRASIRQWCGRLGDGVTFTEYEAQALVTRDCCTVNIVPRETGPRGPELGPLCVAMSTRFDPSPLCSMLVGDGDSTMSSSVARFVAKKSGRQCFATCSLHDQAQDFAPQLMAQIAECLLPHLAASGGTAPHGK</sequence>
<evidence type="ECO:0000256" key="4">
    <source>
        <dbReference type="SAM" id="MobiDB-lite"/>
    </source>
</evidence>
<dbReference type="PANTHER" id="PTHR13256:SF16">
    <property type="entry name" value="ALPHA_BETA-TUBULIN-N-ACETYLTRANSFERASE 9"/>
    <property type="match status" value="1"/>
</dbReference>
<feature type="domain" description="N-acetyltransferase" evidence="5">
    <location>
        <begin position="37"/>
        <end position="187"/>
    </location>
</feature>
<dbReference type="PANTHER" id="PTHR13256">
    <property type="entry name" value="N-ACETYLTRANSFERASE 9"/>
    <property type="match status" value="1"/>
</dbReference>
<dbReference type="InterPro" id="IPR032157">
    <property type="entry name" value="PAC4"/>
</dbReference>
<evidence type="ECO:0000259" key="5">
    <source>
        <dbReference type="PROSITE" id="PS51186"/>
    </source>
</evidence>
<name>A0A7S2WUW8_9STRA</name>
<dbReference type="AlphaFoldDB" id="A0A7S2WUW8"/>
<proteinExistence type="inferred from homology"/>
<evidence type="ECO:0000256" key="3">
    <source>
        <dbReference type="ARBA" id="ARBA00023315"/>
    </source>
</evidence>
<dbReference type="GO" id="GO:0043248">
    <property type="term" value="P:proteasome assembly"/>
    <property type="evidence" value="ECO:0007669"/>
    <property type="project" value="InterPro"/>
</dbReference>
<dbReference type="PROSITE" id="PS51186">
    <property type="entry name" value="GNAT"/>
    <property type="match status" value="1"/>
</dbReference>
<evidence type="ECO:0000256" key="1">
    <source>
        <dbReference type="ARBA" id="ARBA00009342"/>
    </source>
</evidence>
<dbReference type="InterPro" id="IPR000182">
    <property type="entry name" value="GNAT_dom"/>
</dbReference>
<gene>
    <name evidence="6" type="ORF">RMAR1173_LOCUS19975</name>
</gene>
<comment type="similarity">
    <text evidence="1">Belongs to the acetyltransferase family. GNAT subfamily.</text>
</comment>
<keyword evidence="3" id="KW-0012">Acyltransferase</keyword>
<feature type="region of interest" description="Disordered" evidence="4">
    <location>
        <begin position="202"/>
        <end position="228"/>
    </location>
</feature>
<dbReference type="InterPro" id="IPR039135">
    <property type="entry name" value="NAT9-like"/>
</dbReference>
<dbReference type="EMBL" id="HBHJ01030185">
    <property type="protein sequence ID" value="CAD9708983.1"/>
    <property type="molecule type" value="Transcribed_RNA"/>
</dbReference>
<reference evidence="6" key="1">
    <citation type="submission" date="2021-01" db="EMBL/GenBank/DDBJ databases">
        <authorList>
            <person name="Corre E."/>
            <person name="Pelletier E."/>
            <person name="Niang G."/>
            <person name="Scheremetjew M."/>
            <person name="Finn R."/>
            <person name="Kale V."/>
            <person name="Holt S."/>
            <person name="Cochrane G."/>
            <person name="Meng A."/>
            <person name="Brown T."/>
            <person name="Cohen L."/>
        </authorList>
    </citation>
    <scope>NUCLEOTIDE SEQUENCE</scope>
    <source>
        <strain evidence="6">CCMP1243</strain>
    </source>
</reference>
<dbReference type="Pfam" id="PF13302">
    <property type="entry name" value="Acetyltransf_3"/>
    <property type="match status" value="1"/>
</dbReference>